<accession>A0A9W7ZTJ1</accession>
<protein>
    <submittedName>
        <fullName evidence="2">Uncharacterized protein</fullName>
    </submittedName>
</protein>
<dbReference type="OrthoDB" id="74240at2759"/>
<organism evidence="2 3">
    <name type="scientific">Mycoemilia scoparia</name>
    <dbReference type="NCBI Taxonomy" id="417184"/>
    <lineage>
        <taxon>Eukaryota</taxon>
        <taxon>Fungi</taxon>
        <taxon>Fungi incertae sedis</taxon>
        <taxon>Zoopagomycota</taxon>
        <taxon>Kickxellomycotina</taxon>
        <taxon>Kickxellomycetes</taxon>
        <taxon>Kickxellales</taxon>
        <taxon>Kickxellaceae</taxon>
        <taxon>Mycoemilia</taxon>
    </lineage>
</organism>
<name>A0A9W7ZTJ1_9FUNG</name>
<dbReference type="Proteomes" id="UP001150538">
    <property type="component" value="Unassembled WGS sequence"/>
</dbReference>
<dbReference type="AlphaFoldDB" id="A0A9W7ZTJ1"/>
<feature type="compositionally biased region" description="Polar residues" evidence="1">
    <location>
        <begin position="297"/>
        <end position="312"/>
    </location>
</feature>
<keyword evidence="3" id="KW-1185">Reference proteome</keyword>
<dbReference type="EMBL" id="JANBPU010000107">
    <property type="protein sequence ID" value="KAJ1916313.1"/>
    <property type="molecule type" value="Genomic_DNA"/>
</dbReference>
<proteinExistence type="predicted"/>
<feature type="region of interest" description="Disordered" evidence="1">
    <location>
        <begin position="297"/>
        <end position="324"/>
    </location>
</feature>
<evidence type="ECO:0000256" key="1">
    <source>
        <dbReference type="SAM" id="MobiDB-lite"/>
    </source>
</evidence>
<evidence type="ECO:0000313" key="2">
    <source>
        <dbReference type="EMBL" id="KAJ1916313.1"/>
    </source>
</evidence>
<dbReference type="InterPro" id="IPR029063">
    <property type="entry name" value="SAM-dependent_MTases_sf"/>
</dbReference>
<comment type="caution">
    <text evidence="2">The sequence shown here is derived from an EMBL/GenBank/DDBJ whole genome shotgun (WGS) entry which is preliminary data.</text>
</comment>
<reference evidence="2" key="1">
    <citation type="submission" date="2022-07" db="EMBL/GenBank/DDBJ databases">
        <title>Phylogenomic reconstructions and comparative analyses of Kickxellomycotina fungi.</title>
        <authorList>
            <person name="Reynolds N.K."/>
            <person name="Stajich J.E."/>
            <person name="Barry K."/>
            <person name="Grigoriev I.V."/>
            <person name="Crous P."/>
            <person name="Smith M.E."/>
        </authorList>
    </citation>
    <scope>NUCLEOTIDE SEQUENCE</scope>
    <source>
        <strain evidence="2">NBRC 100468</strain>
    </source>
</reference>
<gene>
    <name evidence="2" type="ORF">H4219_003841</name>
</gene>
<dbReference type="SUPFAM" id="SSF53335">
    <property type="entry name" value="S-adenosyl-L-methionine-dependent methyltransferases"/>
    <property type="match status" value="1"/>
</dbReference>
<sequence length="455" mass="51367">MTEELKTIYLTEYLETLLLQLSSNNNSDNNQNNNNGEVYKIKEKLWQDKIIDLRSISDYKKAHLTMSMSFPWVVKDEQDEDRFFEFPPKNTSITLVLDEYSDNVTKVARRIGGRRWPVKQVIIWNIKNDGSLTEGGSVSQKYQRLIDAKGLIFSNDNNCPSGQNGEKEPVVMMCQPANFMSSTIDSIESELLLLSLSKPSEPIRPDTLTVKSTVCRYWKALDIGCGSGRDIAFLALRGLQNNNDGTAPNSAGYCWDITGLDNLSSCVKRCNSYAQRLGVSTRMRAIQTSAINIEPPQQHSQKVNTHGNTYNTQPSPIPQHPHPQKEKEEGFLLENCPNFYDLVTIIRFLCRPEFEKIDRCIKPGGFIMISTFVDLEPDERNAGAINAKQPDGKIEAKKPASPHLRLKQNELKSWWCGVKGYKVFSDIIENTEDGRPLNSFLAQKPAPTKDPQVLG</sequence>
<dbReference type="Gene3D" id="3.40.50.150">
    <property type="entry name" value="Vaccinia Virus protein VP39"/>
    <property type="match status" value="1"/>
</dbReference>
<evidence type="ECO:0000313" key="3">
    <source>
        <dbReference type="Proteomes" id="UP001150538"/>
    </source>
</evidence>